<dbReference type="GO" id="GO:0006260">
    <property type="term" value="P:DNA replication"/>
    <property type="evidence" value="ECO:0007669"/>
    <property type="project" value="UniProtKB-KW"/>
</dbReference>
<evidence type="ECO:0000256" key="4">
    <source>
        <dbReference type="ARBA" id="ARBA00022722"/>
    </source>
</evidence>
<evidence type="ECO:0000313" key="8">
    <source>
        <dbReference type="EMBL" id="MCF2300895.1"/>
    </source>
</evidence>
<protein>
    <recommendedName>
        <fullName evidence="7">Replication gene A protein-like domain-containing protein</fullName>
    </recommendedName>
</protein>
<keyword evidence="3" id="KW-0235">DNA replication</keyword>
<reference evidence="8" key="1">
    <citation type="submission" date="2019-11" db="EMBL/GenBank/DDBJ databases">
        <title>Comparative genomics of photobacteria reveal adaptation to distinct habitats.</title>
        <authorList>
            <person name="Fuertes-Perez S."/>
            <person name="Hilgarth M."/>
            <person name="Vogel R.F."/>
        </authorList>
    </citation>
    <scope>NUCLEOTIDE SEQUENCE</scope>
    <source>
        <strain evidence="8">TMW2.2145</strain>
    </source>
</reference>
<dbReference type="InterPro" id="IPR008766">
    <property type="entry name" value="Replication_gene_A-like"/>
</dbReference>
<dbReference type="AlphaFoldDB" id="A0AAW4ZSM1"/>
<dbReference type="GO" id="GO:0004519">
    <property type="term" value="F:endonuclease activity"/>
    <property type="evidence" value="ECO:0007669"/>
    <property type="project" value="UniProtKB-KW"/>
</dbReference>
<keyword evidence="5" id="KW-0255">Endonuclease</keyword>
<evidence type="ECO:0000259" key="7">
    <source>
        <dbReference type="Pfam" id="PF05840"/>
    </source>
</evidence>
<evidence type="ECO:0000256" key="3">
    <source>
        <dbReference type="ARBA" id="ARBA00022705"/>
    </source>
</evidence>
<comment type="caution">
    <text evidence="8">The sequence shown here is derived from an EMBL/GenBank/DDBJ whole genome shotgun (WGS) entry which is preliminary data.</text>
</comment>
<feature type="domain" description="Replication gene A protein-like" evidence="7">
    <location>
        <begin position="143"/>
        <end position="452"/>
    </location>
</feature>
<keyword evidence="6" id="KW-0378">Hydrolase</keyword>
<gene>
    <name evidence="8" type="ORF">GLP33_04025</name>
</gene>
<evidence type="ECO:0000256" key="5">
    <source>
        <dbReference type="ARBA" id="ARBA00022759"/>
    </source>
</evidence>
<dbReference type="GO" id="GO:0016787">
    <property type="term" value="F:hydrolase activity"/>
    <property type="evidence" value="ECO:0007669"/>
    <property type="project" value="UniProtKB-KW"/>
</dbReference>
<dbReference type="Pfam" id="PF05840">
    <property type="entry name" value="Phage_GPA"/>
    <property type="match status" value="1"/>
</dbReference>
<organism evidence="8 9">
    <name type="scientific">Photobacterium phosphoreum</name>
    <dbReference type="NCBI Taxonomy" id="659"/>
    <lineage>
        <taxon>Bacteria</taxon>
        <taxon>Pseudomonadati</taxon>
        <taxon>Pseudomonadota</taxon>
        <taxon>Gammaproteobacteria</taxon>
        <taxon>Vibrionales</taxon>
        <taxon>Vibrionaceae</taxon>
        <taxon>Photobacterium</taxon>
    </lineage>
</organism>
<sequence>MHNNRPQPNSTIIEVSAGRKALWRDDSKWAQNIVATLPGDLAASLYTQYVARWEKYVAKSGQSRSANIWLRNHQTMITSAMAQFPVHIENLRNEVKRSKLAIDLSAQCHNVMVAGSEAGATIEEVRDEMQQLPKQWGFRVAVPAQTIAQEKSESRDEYQQRVAETVALGQMARMISEDWWARKLEIAYRRFCEHCRIIAGKVRKGVSAYLSRIALRDYCDRKLANQKALAQMVARNEITGEEITLLEAVQASVSNPEIRRHELMVRMRGFEDIAQEQGLVGGFFTVTAPSRYHAFIKGKNGKTYSNKKYNGANPKQTSAYLGKVWARARAKLNRFDVPIIGFRVCEPHHDATPHWHMLFFFKPEHEQIVRFVFADYFTRQGREELRVSNFDFGYWASCFDKETRQLSPLSDMSLIEQTAKRISPRFDYKAIDPERGSATGYIAKYISKNIDGFKVEEDEEAGGAANITAQSVTGWASEWGIRQFQQVGGPPVSVWRELRRMEQDELTKANMATAKACGQKYEREVKSYIELKATKPAIEVARIAADSGSWSMFIEAMGGLFCPRKSQPLSLVYKPMENKYGECVTKLKGLTTKSVTMITRADGWVIGKKRSESAVASALAVSDDNRVSWSSVNNCTVEVDSSHNETKQTVFDHLQHSDNGVDMGTAAAIARGDKITTADGKQIWLDKTAIGMQLRVSAMVEEYESGWPGWDCEEMAPTEPAAPEKSYKDKLRDALQNVALKTDALEKFQHQYWQGN</sequence>
<dbReference type="EMBL" id="WMCP01000002">
    <property type="protein sequence ID" value="MCF2300895.1"/>
    <property type="molecule type" value="Genomic_DNA"/>
</dbReference>
<evidence type="ECO:0000256" key="6">
    <source>
        <dbReference type="ARBA" id="ARBA00022801"/>
    </source>
</evidence>
<keyword evidence="4" id="KW-0540">Nuclease</keyword>
<dbReference type="Proteomes" id="UP000813876">
    <property type="component" value="Unassembled WGS sequence"/>
</dbReference>
<accession>A0AAW4ZSM1</accession>
<dbReference type="RefSeq" id="WP_232581162.1">
    <property type="nucleotide sequence ID" value="NZ_WMCP01000002.1"/>
</dbReference>
<evidence type="ECO:0000313" key="9">
    <source>
        <dbReference type="Proteomes" id="UP000813876"/>
    </source>
</evidence>
<evidence type="ECO:0000256" key="1">
    <source>
        <dbReference type="ARBA" id="ARBA00003293"/>
    </source>
</evidence>
<comment type="function">
    <text evidence="1">Possible endonuclease which induces a single-strand cut and initiates DNA replication.</text>
</comment>
<evidence type="ECO:0000256" key="2">
    <source>
        <dbReference type="ARBA" id="ARBA00009260"/>
    </source>
</evidence>
<name>A0AAW4ZSM1_PHOPO</name>
<proteinExistence type="inferred from homology"/>
<comment type="similarity">
    <text evidence="2">Belongs to the phage GPA family.</text>
</comment>